<accession>A0A250FBF4</accession>
<proteinExistence type="predicted"/>
<organism evidence="1 2">
    <name type="scientific">Capnocytophaga leadbetteri</name>
    <dbReference type="NCBI Taxonomy" id="327575"/>
    <lineage>
        <taxon>Bacteria</taxon>
        <taxon>Pseudomonadati</taxon>
        <taxon>Bacteroidota</taxon>
        <taxon>Flavobacteriia</taxon>
        <taxon>Flavobacteriales</taxon>
        <taxon>Flavobacteriaceae</taxon>
        <taxon>Capnocytophaga</taxon>
    </lineage>
</organism>
<dbReference type="RefSeq" id="WP_095914467.1">
    <property type="nucleotide sequence ID" value="NZ_CAUUPF010000008.1"/>
</dbReference>
<dbReference type="KEGG" id="clk:CGC53_08945"/>
<dbReference type="Proteomes" id="UP000217276">
    <property type="component" value="Chromosome"/>
</dbReference>
<protein>
    <submittedName>
        <fullName evidence="1">Uncharacterized protein</fullName>
    </submittedName>
</protein>
<reference evidence="2" key="1">
    <citation type="submission" date="2017-06" db="EMBL/GenBank/DDBJ databases">
        <title>Capnocytophaga spp. assemblies.</title>
        <authorList>
            <person name="Gulvik C.A."/>
        </authorList>
    </citation>
    <scope>NUCLEOTIDE SEQUENCE [LARGE SCALE GENOMIC DNA]</scope>
    <source>
        <strain evidence="2">H6253</strain>
    </source>
</reference>
<evidence type="ECO:0000313" key="2">
    <source>
        <dbReference type="Proteomes" id="UP000217276"/>
    </source>
</evidence>
<dbReference type="AlphaFoldDB" id="A0A250FBF4"/>
<keyword evidence="2" id="KW-1185">Reference proteome</keyword>
<dbReference type="EMBL" id="CP022384">
    <property type="protein sequence ID" value="ATA82462.1"/>
    <property type="molecule type" value="Genomic_DNA"/>
</dbReference>
<evidence type="ECO:0000313" key="1">
    <source>
        <dbReference type="EMBL" id="ATA82462.1"/>
    </source>
</evidence>
<gene>
    <name evidence="1" type="ORF">CGC53_08945</name>
</gene>
<sequence length="130" mass="15030">MKEYTNNEVANEVAEPQAVYSYTPEEVLLYDGLSAEELRRVEIGLEAFSKGHSIKSADIHKEARQRYGIGSNEESEDIEIVPFVKRLSGILGTQEELVQKIKNSDDEDWKKEYYLHILEKHSKHINESIY</sequence>
<name>A0A250FBF4_9FLAO</name>